<accession>A0ABY5Y1F4</accession>
<keyword evidence="2" id="KW-0949">S-adenosyl-L-methionine</keyword>
<keyword evidence="3" id="KW-0479">Metal-binding</keyword>
<keyword evidence="8" id="KW-1185">Reference proteome</keyword>
<reference evidence="7" key="1">
    <citation type="submission" date="2020-12" db="EMBL/GenBank/DDBJ databases">
        <title>Taurinivorans muris gen. nov., sp. nov., fundamental and realized metabolic niche of a ubiquitous sulfidogenic bacterium in the murine intestine.</title>
        <authorList>
            <person name="Ye H."/>
            <person name="Hanson B.T."/>
            <person name="Loy A."/>
        </authorList>
    </citation>
    <scope>NUCLEOTIDE SEQUENCE</scope>
    <source>
        <strain evidence="7">LT0009</strain>
    </source>
</reference>
<organism evidence="7 8">
    <name type="scientific">Taurinivorans muris</name>
    <dbReference type="NCBI Taxonomy" id="2787751"/>
    <lineage>
        <taxon>Bacteria</taxon>
        <taxon>Pseudomonadati</taxon>
        <taxon>Thermodesulfobacteriota</taxon>
        <taxon>Desulfovibrionia</taxon>
        <taxon>Desulfovibrionales</taxon>
        <taxon>Desulfovibrionaceae</taxon>
        <taxon>Taurinivorans</taxon>
    </lineage>
</organism>
<dbReference type="CDD" id="cd01335">
    <property type="entry name" value="Radical_SAM"/>
    <property type="match status" value="1"/>
</dbReference>
<dbReference type="Pfam" id="PF04055">
    <property type="entry name" value="Radical_SAM"/>
    <property type="match status" value="1"/>
</dbReference>
<dbReference type="PANTHER" id="PTHR11228:SF7">
    <property type="entry name" value="PQQA PEPTIDE CYCLASE"/>
    <property type="match status" value="1"/>
</dbReference>
<keyword evidence="5" id="KW-0411">Iron-sulfur</keyword>
<dbReference type="PANTHER" id="PTHR11228">
    <property type="entry name" value="RADICAL SAM DOMAIN PROTEIN"/>
    <property type="match status" value="1"/>
</dbReference>
<evidence type="ECO:0000256" key="5">
    <source>
        <dbReference type="ARBA" id="ARBA00023014"/>
    </source>
</evidence>
<dbReference type="InterPro" id="IPR058240">
    <property type="entry name" value="rSAM_sf"/>
</dbReference>
<evidence type="ECO:0000256" key="2">
    <source>
        <dbReference type="ARBA" id="ARBA00022691"/>
    </source>
</evidence>
<dbReference type="EMBL" id="CP065938">
    <property type="protein sequence ID" value="UWX06019.1"/>
    <property type="molecule type" value="Genomic_DNA"/>
</dbReference>
<dbReference type="SFLD" id="SFLDG01067">
    <property type="entry name" value="SPASM/twitch_domain_containing"/>
    <property type="match status" value="1"/>
</dbReference>
<keyword evidence="4" id="KW-0408">Iron</keyword>
<evidence type="ECO:0000313" key="7">
    <source>
        <dbReference type="EMBL" id="UWX06019.1"/>
    </source>
</evidence>
<evidence type="ECO:0000256" key="3">
    <source>
        <dbReference type="ARBA" id="ARBA00022723"/>
    </source>
</evidence>
<dbReference type="InterPro" id="IPR007197">
    <property type="entry name" value="rSAM"/>
</dbReference>
<dbReference type="Proteomes" id="UP001058120">
    <property type="component" value="Chromosome"/>
</dbReference>
<evidence type="ECO:0000256" key="4">
    <source>
        <dbReference type="ARBA" id="ARBA00023004"/>
    </source>
</evidence>
<dbReference type="SFLD" id="SFLDS00029">
    <property type="entry name" value="Radical_SAM"/>
    <property type="match status" value="1"/>
</dbReference>
<gene>
    <name evidence="7" type="ORF">JBF11_01470</name>
</gene>
<dbReference type="RefSeq" id="WP_334315616.1">
    <property type="nucleotide sequence ID" value="NZ_CP065938.1"/>
</dbReference>
<evidence type="ECO:0000256" key="1">
    <source>
        <dbReference type="ARBA" id="ARBA00001966"/>
    </source>
</evidence>
<evidence type="ECO:0000313" key="8">
    <source>
        <dbReference type="Proteomes" id="UP001058120"/>
    </source>
</evidence>
<dbReference type="PROSITE" id="PS51918">
    <property type="entry name" value="RADICAL_SAM"/>
    <property type="match status" value="1"/>
</dbReference>
<comment type="cofactor">
    <cofactor evidence="1">
        <name>[4Fe-4S] cluster</name>
        <dbReference type="ChEBI" id="CHEBI:49883"/>
    </cofactor>
</comment>
<dbReference type="InterPro" id="IPR013785">
    <property type="entry name" value="Aldolase_TIM"/>
</dbReference>
<feature type="domain" description="Radical SAM core" evidence="6">
    <location>
        <begin position="9"/>
        <end position="249"/>
    </location>
</feature>
<protein>
    <submittedName>
        <fullName evidence="7">Radical SAM protein</fullName>
    </submittedName>
</protein>
<evidence type="ECO:0000259" key="6">
    <source>
        <dbReference type="PROSITE" id="PS51918"/>
    </source>
</evidence>
<dbReference type="InterPro" id="IPR050377">
    <property type="entry name" value="Radical_SAM_PqqE_MftC-like"/>
</dbReference>
<name>A0ABY5Y1F4_9BACT</name>
<proteinExistence type="predicted"/>
<dbReference type="Gene3D" id="3.20.20.70">
    <property type="entry name" value="Aldolase class I"/>
    <property type="match status" value="1"/>
</dbReference>
<dbReference type="SUPFAM" id="SSF102114">
    <property type="entry name" value="Radical SAM enzymes"/>
    <property type="match status" value="1"/>
</dbReference>
<sequence length="326" mass="37907">MKIIKTGNEAAWKTNKMIISGWFSFFCNFKCSYCINETYKKNYPMALSPKALENLMEYLPKLKKSHYSFSLAGGEALLYPHLEQFFSYLREHEGYKNKASCFVMTNGVLLDRMSPHIYDNCSTTVCISFHNEQADMDTYFDTLKRFQNAEICTVNLLMKHGEQKEVERITQKLNNIGYKRVWIRGILVDNKLDPAYTKNEVEYLFEKTAEMSQVYTNYYLDENNQEKQIKFHVEDFRNNHELVSYQGLKCSAGQNAIRVLPDGSVSPCVNIKATENFNLNSQPITEYPLLTKPFTCTKDKCLCPPYVTLAKWDPYHVQKPDYIVGD</sequence>